<dbReference type="PANTHER" id="PTHR21496:SF23">
    <property type="entry name" value="3-PHENYLPROPIONATE_CINNAMIC ACID DIOXYGENASE FERREDOXIN SUBUNIT"/>
    <property type="match status" value="1"/>
</dbReference>
<proteinExistence type="predicted"/>
<sequence length="261" mass="28503">MRSKAHIKSHPIHPILVCFPLAFYIGTLLFDSLRIIKDDIAFGLTGQYLHSAGIIAALCAAIPGIIDYTYTVPPKSSAKKRAATHGFVNTSVLLIFCIALYCKHIDNFPPYIVLAMEFIGVVLTGYAGWLGGTLVHRNQIGIDVRYAGAGKWQEQYFEESTGRLEVCASDELQVDQMKLIHAKDKRIVVARTGHGFVAFDDRCSHKGGSLAGGAMICGTVQCPWHGTQFDVKTGEVKAGPATEKIKTYEVTEGQGKVYLVL</sequence>
<dbReference type="GO" id="GO:0046872">
    <property type="term" value="F:metal ion binding"/>
    <property type="evidence" value="ECO:0007669"/>
    <property type="project" value="UniProtKB-KW"/>
</dbReference>
<evidence type="ECO:0000313" key="7">
    <source>
        <dbReference type="EMBL" id="GEO08119.1"/>
    </source>
</evidence>
<evidence type="ECO:0000256" key="5">
    <source>
        <dbReference type="SAM" id="Phobius"/>
    </source>
</evidence>
<dbReference type="RefSeq" id="WP_147202120.1">
    <property type="nucleotide sequence ID" value="NZ_BJYT01000001.1"/>
</dbReference>
<dbReference type="SUPFAM" id="SSF50022">
    <property type="entry name" value="ISP domain"/>
    <property type="match status" value="1"/>
</dbReference>
<dbReference type="PROSITE" id="PS51296">
    <property type="entry name" value="RIESKE"/>
    <property type="match status" value="1"/>
</dbReference>
<keyword evidence="4" id="KW-0411">Iron-sulfur</keyword>
<evidence type="ECO:0000313" key="8">
    <source>
        <dbReference type="Proteomes" id="UP000321513"/>
    </source>
</evidence>
<comment type="caution">
    <text evidence="7">The sequence shown here is derived from an EMBL/GenBank/DDBJ whole genome shotgun (WGS) entry which is preliminary data.</text>
</comment>
<dbReference type="PANTHER" id="PTHR21496">
    <property type="entry name" value="FERREDOXIN-RELATED"/>
    <property type="match status" value="1"/>
</dbReference>
<keyword evidence="2" id="KW-0479">Metal-binding</keyword>
<evidence type="ECO:0000256" key="3">
    <source>
        <dbReference type="ARBA" id="ARBA00023004"/>
    </source>
</evidence>
<dbReference type="Pfam" id="PF00355">
    <property type="entry name" value="Rieske"/>
    <property type="match status" value="1"/>
</dbReference>
<keyword evidence="3" id="KW-0408">Iron</keyword>
<gene>
    <name evidence="7" type="ORF">SAE01_06150</name>
</gene>
<dbReference type="Proteomes" id="UP000321513">
    <property type="component" value="Unassembled WGS sequence"/>
</dbReference>
<feature type="domain" description="Rieske" evidence="6">
    <location>
        <begin position="164"/>
        <end position="259"/>
    </location>
</feature>
<feature type="transmembrane region" description="Helical" evidence="5">
    <location>
        <begin position="12"/>
        <end position="36"/>
    </location>
</feature>
<keyword evidence="5" id="KW-0472">Membrane</keyword>
<name>A0A512B871_9BACT</name>
<evidence type="ECO:0000256" key="2">
    <source>
        <dbReference type="ARBA" id="ARBA00022723"/>
    </source>
</evidence>
<dbReference type="GO" id="GO:0051537">
    <property type="term" value="F:2 iron, 2 sulfur cluster binding"/>
    <property type="evidence" value="ECO:0007669"/>
    <property type="project" value="UniProtKB-KW"/>
</dbReference>
<feature type="transmembrane region" description="Helical" evidence="5">
    <location>
        <begin position="108"/>
        <end position="129"/>
    </location>
</feature>
<accession>A0A512B871</accession>
<evidence type="ECO:0000259" key="6">
    <source>
        <dbReference type="PROSITE" id="PS51296"/>
    </source>
</evidence>
<keyword evidence="5" id="KW-1133">Transmembrane helix</keyword>
<dbReference type="EMBL" id="BJYT01000001">
    <property type="protein sequence ID" value="GEO08119.1"/>
    <property type="molecule type" value="Genomic_DNA"/>
</dbReference>
<evidence type="ECO:0000256" key="4">
    <source>
        <dbReference type="ARBA" id="ARBA00023014"/>
    </source>
</evidence>
<reference evidence="7 8" key="1">
    <citation type="submission" date="2019-07" db="EMBL/GenBank/DDBJ databases">
        <title>Whole genome shotgun sequence of Segetibacter aerophilus NBRC 106135.</title>
        <authorList>
            <person name="Hosoyama A."/>
            <person name="Uohara A."/>
            <person name="Ohji S."/>
            <person name="Ichikawa N."/>
        </authorList>
    </citation>
    <scope>NUCLEOTIDE SEQUENCE [LARGE SCALE GENOMIC DNA]</scope>
    <source>
        <strain evidence="7 8">NBRC 106135</strain>
    </source>
</reference>
<keyword evidence="5" id="KW-0812">Transmembrane</keyword>
<dbReference type="AlphaFoldDB" id="A0A512B871"/>
<evidence type="ECO:0000256" key="1">
    <source>
        <dbReference type="ARBA" id="ARBA00022714"/>
    </source>
</evidence>
<dbReference type="Gene3D" id="2.102.10.10">
    <property type="entry name" value="Rieske [2Fe-2S] iron-sulphur domain"/>
    <property type="match status" value="1"/>
</dbReference>
<keyword evidence="8" id="KW-1185">Reference proteome</keyword>
<dbReference type="OrthoDB" id="593800at2"/>
<dbReference type="Pfam" id="PF09990">
    <property type="entry name" value="DUF2231"/>
    <property type="match status" value="1"/>
</dbReference>
<feature type="transmembrane region" description="Helical" evidence="5">
    <location>
        <begin position="82"/>
        <end position="102"/>
    </location>
</feature>
<dbReference type="InterPro" id="IPR019251">
    <property type="entry name" value="DUF2231_TM"/>
</dbReference>
<dbReference type="InterPro" id="IPR036922">
    <property type="entry name" value="Rieske_2Fe-2S_sf"/>
</dbReference>
<keyword evidence="1" id="KW-0001">2Fe-2S</keyword>
<organism evidence="7 8">
    <name type="scientific">Segetibacter aerophilus</name>
    <dbReference type="NCBI Taxonomy" id="670293"/>
    <lineage>
        <taxon>Bacteria</taxon>
        <taxon>Pseudomonadati</taxon>
        <taxon>Bacteroidota</taxon>
        <taxon>Chitinophagia</taxon>
        <taxon>Chitinophagales</taxon>
        <taxon>Chitinophagaceae</taxon>
        <taxon>Segetibacter</taxon>
    </lineage>
</organism>
<protein>
    <recommendedName>
        <fullName evidence="6">Rieske domain-containing protein</fullName>
    </recommendedName>
</protein>
<feature type="transmembrane region" description="Helical" evidence="5">
    <location>
        <begin position="48"/>
        <end position="70"/>
    </location>
</feature>
<dbReference type="InterPro" id="IPR017941">
    <property type="entry name" value="Rieske_2Fe-2S"/>
</dbReference>